<evidence type="ECO:0000256" key="1">
    <source>
        <dbReference type="ARBA" id="ARBA00023125"/>
    </source>
</evidence>
<feature type="region of interest" description="Disordered" evidence="3">
    <location>
        <begin position="225"/>
        <end position="270"/>
    </location>
</feature>
<keyword evidence="1 2" id="KW-0238">DNA-binding</keyword>
<dbReference type="STRING" id="158898.SAMN04488548_136733"/>
<dbReference type="Gene3D" id="1.10.357.10">
    <property type="entry name" value="Tetracycline Repressor, domain 2"/>
    <property type="match status" value="1"/>
</dbReference>
<dbReference type="EMBL" id="FNLM01000036">
    <property type="protein sequence ID" value="SDU83360.1"/>
    <property type="molecule type" value="Genomic_DNA"/>
</dbReference>
<accession>A0A1H2LQS3</accession>
<dbReference type="PROSITE" id="PS50977">
    <property type="entry name" value="HTH_TETR_2"/>
    <property type="match status" value="1"/>
</dbReference>
<feature type="DNA-binding region" description="H-T-H motif" evidence="2">
    <location>
        <begin position="75"/>
        <end position="94"/>
    </location>
</feature>
<evidence type="ECO:0000313" key="6">
    <source>
        <dbReference type="Proteomes" id="UP000183180"/>
    </source>
</evidence>
<dbReference type="Pfam" id="PF00440">
    <property type="entry name" value="TetR_N"/>
    <property type="match status" value="1"/>
</dbReference>
<dbReference type="InterPro" id="IPR050109">
    <property type="entry name" value="HTH-type_TetR-like_transc_reg"/>
</dbReference>
<reference evidence="5 6" key="1">
    <citation type="submission" date="2016-10" db="EMBL/GenBank/DDBJ databases">
        <authorList>
            <person name="de Groot N.N."/>
        </authorList>
    </citation>
    <scope>NUCLEOTIDE SEQUENCE [LARGE SCALE GENOMIC DNA]</scope>
    <source>
        <strain evidence="5 6">DSM 44215</strain>
    </source>
</reference>
<feature type="compositionally biased region" description="Basic residues" evidence="3">
    <location>
        <begin position="237"/>
        <end position="254"/>
    </location>
</feature>
<organism evidence="5 6">
    <name type="scientific">Gordonia westfalica</name>
    <dbReference type="NCBI Taxonomy" id="158898"/>
    <lineage>
        <taxon>Bacteria</taxon>
        <taxon>Bacillati</taxon>
        <taxon>Actinomycetota</taxon>
        <taxon>Actinomycetes</taxon>
        <taxon>Mycobacteriales</taxon>
        <taxon>Gordoniaceae</taxon>
        <taxon>Gordonia</taxon>
    </lineage>
</organism>
<sequence length="270" mass="28894">MVPLGDPRAPEQQFALADPVVRQVVAIGVDDAYVNGGRWSGVTDPRMSPADLTAKAKIRNAALDLYAGQGEGRVSMRAVAAAAGVTVGLVQHHFKTKDGLRNAVEQLIVDCHAQAIASAPTDGTPAEVREARDLAVRRMLVEHPPVVDYLRRAVLDPSGEHGALIGRLTELTRSEVTKSRESGLASTDRSEAVQVLRVMVRQLGGLFLQPMVDAVWAGVDGVDTADADMPLPEGHRGRTGPRTPRRSCLRRPRGRLLSGVTRGAGRSFVP</sequence>
<dbReference type="SUPFAM" id="SSF46689">
    <property type="entry name" value="Homeodomain-like"/>
    <property type="match status" value="1"/>
</dbReference>
<gene>
    <name evidence="5" type="ORF">SAMN04488548_136733</name>
</gene>
<protein>
    <submittedName>
        <fullName evidence="5">DNA-binding transcriptional regulator, AcrR family</fullName>
    </submittedName>
</protein>
<proteinExistence type="predicted"/>
<dbReference type="GO" id="GO:0003700">
    <property type="term" value="F:DNA-binding transcription factor activity"/>
    <property type="evidence" value="ECO:0007669"/>
    <property type="project" value="TreeGrafter"/>
</dbReference>
<dbReference type="Proteomes" id="UP000183180">
    <property type="component" value="Unassembled WGS sequence"/>
</dbReference>
<dbReference type="AlphaFoldDB" id="A0A1H2LQS3"/>
<dbReference type="PANTHER" id="PTHR30055:SF153">
    <property type="entry name" value="HTH-TYPE TRANSCRIPTIONAL REPRESSOR RV3405C"/>
    <property type="match status" value="1"/>
</dbReference>
<evidence type="ECO:0000256" key="2">
    <source>
        <dbReference type="PROSITE-ProRule" id="PRU00335"/>
    </source>
</evidence>
<evidence type="ECO:0000313" key="5">
    <source>
        <dbReference type="EMBL" id="SDU83360.1"/>
    </source>
</evidence>
<dbReference type="GO" id="GO:0000976">
    <property type="term" value="F:transcription cis-regulatory region binding"/>
    <property type="evidence" value="ECO:0007669"/>
    <property type="project" value="TreeGrafter"/>
</dbReference>
<name>A0A1H2LQS3_9ACTN</name>
<dbReference type="PANTHER" id="PTHR30055">
    <property type="entry name" value="HTH-TYPE TRANSCRIPTIONAL REGULATOR RUTR"/>
    <property type="match status" value="1"/>
</dbReference>
<feature type="domain" description="HTH tetR-type" evidence="4">
    <location>
        <begin position="52"/>
        <end position="112"/>
    </location>
</feature>
<evidence type="ECO:0000259" key="4">
    <source>
        <dbReference type="PROSITE" id="PS50977"/>
    </source>
</evidence>
<evidence type="ECO:0000256" key="3">
    <source>
        <dbReference type="SAM" id="MobiDB-lite"/>
    </source>
</evidence>
<dbReference type="InterPro" id="IPR009057">
    <property type="entry name" value="Homeodomain-like_sf"/>
</dbReference>
<dbReference type="InterPro" id="IPR001647">
    <property type="entry name" value="HTH_TetR"/>
</dbReference>